<organism evidence="2 3">
    <name type="scientific">Tanacetum coccineum</name>
    <dbReference type="NCBI Taxonomy" id="301880"/>
    <lineage>
        <taxon>Eukaryota</taxon>
        <taxon>Viridiplantae</taxon>
        <taxon>Streptophyta</taxon>
        <taxon>Embryophyta</taxon>
        <taxon>Tracheophyta</taxon>
        <taxon>Spermatophyta</taxon>
        <taxon>Magnoliopsida</taxon>
        <taxon>eudicotyledons</taxon>
        <taxon>Gunneridae</taxon>
        <taxon>Pentapetalae</taxon>
        <taxon>asterids</taxon>
        <taxon>campanulids</taxon>
        <taxon>Asterales</taxon>
        <taxon>Asteraceae</taxon>
        <taxon>Asteroideae</taxon>
        <taxon>Anthemideae</taxon>
        <taxon>Anthemidinae</taxon>
        <taxon>Tanacetum</taxon>
    </lineage>
</organism>
<evidence type="ECO:0008006" key="4">
    <source>
        <dbReference type="Google" id="ProtNLM"/>
    </source>
</evidence>
<name>A0ABQ5F486_9ASTR</name>
<feature type="compositionally biased region" description="Polar residues" evidence="1">
    <location>
        <begin position="729"/>
        <end position="738"/>
    </location>
</feature>
<proteinExistence type="predicted"/>
<dbReference type="Proteomes" id="UP001151760">
    <property type="component" value="Unassembled WGS sequence"/>
</dbReference>
<reference evidence="2" key="2">
    <citation type="submission" date="2022-01" db="EMBL/GenBank/DDBJ databases">
        <authorList>
            <person name="Yamashiro T."/>
            <person name="Shiraishi A."/>
            <person name="Satake H."/>
            <person name="Nakayama K."/>
        </authorList>
    </citation>
    <scope>NUCLEOTIDE SEQUENCE</scope>
</reference>
<keyword evidence="3" id="KW-1185">Reference proteome</keyword>
<feature type="compositionally biased region" description="Polar residues" evidence="1">
    <location>
        <begin position="109"/>
        <end position="119"/>
    </location>
</feature>
<reference evidence="2" key="1">
    <citation type="journal article" date="2022" name="Int. J. Mol. Sci.">
        <title>Draft Genome of Tanacetum Coccineum: Genomic Comparison of Closely Related Tanacetum-Family Plants.</title>
        <authorList>
            <person name="Yamashiro T."/>
            <person name="Shiraishi A."/>
            <person name="Nakayama K."/>
            <person name="Satake H."/>
        </authorList>
    </citation>
    <scope>NUCLEOTIDE SEQUENCE</scope>
</reference>
<gene>
    <name evidence="2" type="ORF">Tco_0992729</name>
</gene>
<feature type="region of interest" description="Disordered" evidence="1">
    <location>
        <begin position="101"/>
        <end position="122"/>
    </location>
</feature>
<evidence type="ECO:0000313" key="3">
    <source>
        <dbReference type="Proteomes" id="UP001151760"/>
    </source>
</evidence>
<evidence type="ECO:0000313" key="2">
    <source>
        <dbReference type="EMBL" id="GJT57675.1"/>
    </source>
</evidence>
<feature type="region of interest" description="Disordered" evidence="1">
    <location>
        <begin position="686"/>
        <end position="755"/>
    </location>
</feature>
<evidence type="ECO:0000256" key="1">
    <source>
        <dbReference type="SAM" id="MobiDB-lite"/>
    </source>
</evidence>
<dbReference type="EMBL" id="BQNB010016952">
    <property type="protein sequence ID" value="GJT57675.1"/>
    <property type="molecule type" value="Genomic_DNA"/>
</dbReference>
<feature type="compositionally biased region" description="Low complexity" evidence="1">
    <location>
        <begin position="706"/>
        <end position="721"/>
    </location>
</feature>
<accession>A0ABQ5F486</accession>
<protein>
    <recommendedName>
        <fullName evidence="4">Integrase, catalytic region, zinc finger, CCHC-type, peptidase aspartic, catalytic</fullName>
    </recommendedName>
</protein>
<sequence>MGYLHGINDAIKVMLFDVIKYAYLSQHEGHENEARKMRDKYPDPLALLVNHQTQSKFVQYPHQLSLIHQTAHSSQPYLPTYEAPHHPQQYQHAYQPQISHPTPFVPQNAYHSHSNSQQPPVEFPQIDSGLAVPVFLPGDDPIACLNKAMAFMSNDGRVIVQQVRGIQGKVLLCTKHKRPRNSAWFKEKILLVQAHEDGQVLDEEHLAFPTDPGIPDGQAIQTTIPQNAAFQTDDLDAYDSDCDDISYAKAVLMDNLSSYYSDVLSELNKLAEDFGKRFVPQMQMSTEQAFRLPLSNPKSEQLDIIQTPVEIEVPKELPKSLKGKNVVEKDVQPNNPKVIAHGMFKLDIEPLAPRVLNSRDAHIDYIKHSQEHVDTLWEIIKHARALRPLDSDLYSASMLQIVPSTSLDRFQVCQIVLYILDSDAQAYDRITAPLHQLVPKFMWLWWWFWLAEGSDGGGDLLKNHVREECDLLGTCCSCVAVNKCLVNDNLEIERVEQENDHLFELLLSQDIVHICVNSLASGNDCREMQQGFIDEYNDNLMLNVELAKKGQMVEKIIFDEVERNVVEKDVQSNNPKVIAHGMFKLDIEPLAPRVLNNRDAHIDYIKHSREHVDTLREIVKHARALRPLDSDLDSVCKIVQRIQEVLVYVKATCPTLTKHSEKLVDITPLNKNKKVRFAETATSYINTQKQADSHKTQDSNKLVLPSTGMKSSTSTSRSQPSGNTKKNRISQTTSSNLKNKVEDQPRSVKSSSNKKNRVIKPICDVNVKHTKWKPTGQTFTIVGNTCTLTRITSTKVVPLKETISKSIITQNPEVKGSNASDVPSTSLVDFRFDNDQIAKIMGYGDYQMGNVTISRVYYVEGLGHILFSVGQFCDSDLEIQKVYRLKRFLSRLNDDDVIVVQHGDAQATLGDTNDPFTSISMSKDFADKDISANDAY</sequence>
<comment type="caution">
    <text evidence="2">The sequence shown here is derived from an EMBL/GenBank/DDBJ whole genome shotgun (WGS) entry which is preliminary data.</text>
</comment>